<dbReference type="AlphaFoldDB" id="A0A3P7NL30"/>
<keyword evidence="8" id="KW-0539">Nucleus</keyword>
<dbReference type="Pfam" id="PF00105">
    <property type="entry name" value="zf-C4"/>
    <property type="match status" value="1"/>
</dbReference>
<evidence type="ECO:0000256" key="5">
    <source>
        <dbReference type="ARBA" id="ARBA00023125"/>
    </source>
</evidence>
<dbReference type="InterPro" id="IPR001628">
    <property type="entry name" value="Znf_hrmn_rcpt"/>
</dbReference>
<dbReference type="Proteomes" id="UP000281553">
    <property type="component" value="Unassembled WGS sequence"/>
</dbReference>
<organism evidence="10 11">
    <name type="scientific">Dibothriocephalus latus</name>
    <name type="common">Fish tapeworm</name>
    <name type="synonym">Diphyllobothrium latum</name>
    <dbReference type="NCBI Taxonomy" id="60516"/>
    <lineage>
        <taxon>Eukaryota</taxon>
        <taxon>Metazoa</taxon>
        <taxon>Spiralia</taxon>
        <taxon>Lophotrochozoa</taxon>
        <taxon>Platyhelminthes</taxon>
        <taxon>Cestoda</taxon>
        <taxon>Eucestoda</taxon>
        <taxon>Diphyllobothriidea</taxon>
        <taxon>Diphyllobothriidae</taxon>
        <taxon>Dibothriocephalus</taxon>
    </lineage>
</organism>
<dbReference type="GO" id="GO:0003700">
    <property type="term" value="F:DNA-binding transcription factor activity"/>
    <property type="evidence" value="ECO:0007669"/>
    <property type="project" value="InterPro"/>
</dbReference>
<evidence type="ECO:0000256" key="2">
    <source>
        <dbReference type="ARBA" id="ARBA00022771"/>
    </source>
</evidence>
<evidence type="ECO:0000256" key="8">
    <source>
        <dbReference type="ARBA" id="ARBA00023242"/>
    </source>
</evidence>
<dbReference type="SUPFAM" id="SSF57716">
    <property type="entry name" value="Glucocorticoid receptor-like (DNA-binding domain)"/>
    <property type="match status" value="1"/>
</dbReference>
<reference evidence="10 11" key="1">
    <citation type="submission" date="2018-11" db="EMBL/GenBank/DDBJ databases">
        <authorList>
            <consortium name="Pathogen Informatics"/>
        </authorList>
    </citation>
    <scope>NUCLEOTIDE SEQUENCE [LARGE SCALE GENOMIC DNA]</scope>
</reference>
<dbReference type="InterPro" id="IPR013088">
    <property type="entry name" value="Znf_NHR/GATA"/>
</dbReference>
<dbReference type="GO" id="GO:0043565">
    <property type="term" value="F:sequence-specific DNA binding"/>
    <property type="evidence" value="ECO:0007669"/>
    <property type="project" value="InterPro"/>
</dbReference>
<keyword evidence="5" id="KW-0238">DNA-binding</keyword>
<gene>
    <name evidence="10" type="ORF">DILT_LOCUS5920</name>
</gene>
<keyword evidence="6" id="KW-0804">Transcription</keyword>
<evidence type="ECO:0000313" key="11">
    <source>
        <dbReference type="Proteomes" id="UP000281553"/>
    </source>
</evidence>
<keyword evidence="3" id="KW-0862">Zinc</keyword>
<evidence type="ECO:0000259" key="9">
    <source>
        <dbReference type="Pfam" id="PF00105"/>
    </source>
</evidence>
<dbReference type="GO" id="GO:0008270">
    <property type="term" value="F:zinc ion binding"/>
    <property type="evidence" value="ECO:0007669"/>
    <property type="project" value="UniProtKB-KW"/>
</dbReference>
<name>A0A3P7NL30_DIBLA</name>
<evidence type="ECO:0000256" key="1">
    <source>
        <dbReference type="ARBA" id="ARBA00022723"/>
    </source>
</evidence>
<dbReference type="Gene3D" id="3.30.50.10">
    <property type="entry name" value="Erythroid Transcription Factor GATA-1, subunit A"/>
    <property type="match status" value="1"/>
</dbReference>
<accession>A0A3P7NL30</accession>
<dbReference type="EMBL" id="UYRU01048442">
    <property type="protein sequence ID" value="VDN10089.1"/>
    <property type="molecule type" value="Genomic_DNA"/>
</dbReference>
<evidence type="ECO:0000256" key="6">
    <source>
        <dbReference type="ARBA" id="ARBA00023163"/>
    </source>
</evidence>
<sequence length="84" mass="9343">MTMRVRKNKEGAENPEAFAGRELRTVCPMGGRCKIEGAGRGKCPHCRFRKCLDLGMSLTRECSLFTYSTTDFPPSAVDNVRLSV</sequence>
<evidence type="ECO:0000256" key="4">
    <source>
        <dbReference type="ARBA" id="ARBA00023015"/>
    </source>
</evidence>
<keyword evidence="2" id="KW-0863">Zinc-finger</keyword>
<protein>
    <recommendedName>
        <fullName evidence="9">Nuclear receptor domain-containing protein</fullName>
    </recommendedName>
</protein>
<keyword evidence="4" id="KW-0805">Transcription regulation</keyword>
<evidence type="ECO:0000256" key="7">
    <source>
        <dbReference type="ARBA" id="ARBA00023170"/>
    </source>
</evidence>
<keyword evidence="1" id="KW-0479">Metal-binding</keyword>
<keyword evidence="7" id="KW-0675">Receptor</keyword>
<evidence type="ECO:0000256" key="3">
    <source>
        <dbReference type="ARBA" id="ARBA00022833"/>
    </source>
</evidence>
<evidence type="ECO:0000313" key="10">
    <source>
        <dbReference type="EMBL" id="VDN10089.1"/>
    </source>
</evidence>
<keyword evidence="11" id="KW-1185">Reference proteome</keyword>
<dbReference type="OrthoDB" id="5771769at2759"/>
<proteinExistence type="predicted"/>
<feature type="domain" description="Nuclear receptor" evidence="9">
    <location>
        <begin position="22"/>
        <end position="57"/>
    </location>
</feature>